<gene>
    <name evidence="2" type="ORF">IBJ83_01475</name>
</gene>
<keyword evidence="1" id="KW-0812">Transmembrane</keyword>
<organism evidence="2 3">
    <name type="scientific">Parvimonas parva</name>
    <dbReference type="NCBI Taxonomy" id="2769485"/>
    <lineage>
        <taxon>Bacteria</taxon>
        <taxon>Bacillati</taxon>
        <taxon>Bacillota</taxon>
        <taxon>Tissierellia</taxon>
        <taxon>Tissierellales</taxon>
        <taxon>Peptoniphilaceae</taxon>
        <taxon>Parvimonas</taxon>
    </lineage>
</organism>
<feature type="transmembrane region" description="Helical" evidence="1">
    <location>
        <begin position="12"/>
        <end position="32"/>
    </location>
</feature>
<proteinExistence type="predicted"/>
<dbReference type="EMBL" id="JACVDA010000003">
    <property type="protein sequence ID" value="MBK1467988.1"/>
    <property type="molecule type" value="Genomic_DNA"/>
</dbReference>
<dbReference type="Proteomes" id="UP000823123">
    <property type="component" value="Unassembled WGS sequence"/>
</dbReference>
<evidence type="ECO:0000313" key="3">
    <source>
        <dbReference type="Proteomes" id="UP000823123"/>
    </source>
</evidence>
<accession>A0ABS1C7Q7</accession>
<keyword evidence="3" id="KW-1185">Reference proteome</keyword>
<name>A0ABS1C7Q7_9FIRM</name>
<keyword evidence="1" id="KW-0472">Membrane</keyword>
<keyword evidence="1" id="KW-1133">Transmembrane helix</keyword>
<feature type="transmembrane region" description="Helical" evidence="1">
    <location>
        <begin position="72"/>
        <end position="95"/>
    </location>
</feature>
<dbReference type="RefSeq" id="WP_068471875.1">
    <property type="nucleotide sequence ID" value="NZ_AP038371.1"/>
</dbReference>
<feature type="transmembrane region" description="Helical" evidence="1">
    <location>
        <begin position="39"/>
        <end position="60"/>
    </location>
</feature>
<evidence type="ECO:0000256" key="1">
    <source>
        <dbReference type="SAM" id="Phobius"/>
    </source>
</evidence>
<evidence type="ECO:0000313" key="2">
    <source>
        <dbReference type="EMBL" id="MBK1467988.1"/>
    </source>
</evidence>
<comment type="caution">
    <text evidence="2">The sequence shown here is derived from an EMBL/GenBank/DDBJ whole genome shotgun (WGS) entry which is preliminary data.</text>
</comment>
<protein>
    <recommendedName>
        <fullName evidence="4">DUF340 domain-containing protein</fullName>
    </recommendedName>
</protein>
<reference evidence="2 3" key="1">
    <citation type="submission" date="2020-09" db="EMBL/GenBank/DDBJ databases">
        <title>Parvimonas S3374 sp. nov.</title>
        <authorList>
            <person name="Buhl M."/>
        </authorList>
    </citation>
    <scope>NUCLEOTIDE SEQUENCE [LARGE SCALE GENOMIC DNA]</scope>
    <source>
        <strain evidence="2 3">S3374</strain>
    </source>
</reference>
<sequence length="98" mass="11168">MKELFEILLKKRVSVVIVLLAIFVGMLVTYLLSRAKYRFLKFIPAFVLIITGTVFLADGWTNIITPRGLNSLYYAMIIGTSGVVSLFYALILMNFRKK</sequence>
<evidence type="ECO:0008006" key="4">
    <source>
        <dbReference type="Google" id="ProtNLM"/>
    </source>
</evidence>